<protein>
    <submittedName>
        <fullName evidence="2">Uncharacterized protein</fullName>
    </submittedName>
</protein>
<keyword evidence="1" id="KW-0812">Transmembrane</keyword>
<keyword evidence="1" id="KW-1133">Transmembrane helix</keyword>
<keyword evidence="3" id="KW-1185">Reference proteome</keyword>
<accession>A0AAD8HNF2</accession>
<evidence type="ECO:0000313" key="2">
    <source>
        <dbReference type="EMBL" id="KAK1369295.1"/>
    </source>
</evidence>
<reference evidence="2" key="1">
    <citation type="submission" date="2023-02" db="EMBL/GenBank/DDBJ databases">
        <title>Genome of toxic invasive species Heracleum sosnowskyi carries increased number of genes despite the absence of recent whole-genome duplications.</title>
        <authorList>
            <person name="Schelkunov M."/>
            <person name="Shtratnikova V."/>
            <person name="Makarenko M."/>
            <person name="Klepikova A."/>
            <person name="Omelchenko D."/>
            <person name="Novikova G."/>
            <person name="Obukhova E."/>
            <person name="Bogdanov V."/>
            <person name="Penin A."/>
            <person name="Logacheva M."/>
        </authorList>
    </citation>
    <scope>NUCLEOTIDE SEQUENCE</scope>
    <source>
        <strain evidence="2">Hsosn_3</strain>
        <tissue evidence="2">Leaf</tissue>
    </source>
</reference>
<feature type="transmembrane region" description="Helical" evidence="1">
    <location>
        <begin position="15"/>
        <end position="36"/>
    </location>
</feature>
<dbReference type="PANTHER" id="PTHR46158">
    <property type="entry name" value="OS02G0165000 PROTEIN"/>
    <property type="match status" value="1"/>
</dbReference>
<dbReference type="PANTHER" id="PTHR46158:SF11">
    <property type="entry name" value="ZINC FINGER PROTEIN"/>
    <property type="match status" value="1"/>
</dbReference>
<evidence type="ECO:0000313" key="3">
    <source>
        <dbReference type="Proteomes" id="UP001237642"/>
    </source>
</evidence>
<evidence type="ECO:0000256" key="1">
    <source>
        <dbReference type="SAM" id="Phobius"/>
    </source>
</evidence>
<dbReference type="EMBL" id="JAUIZM010000008">
    <property type="protein sequence ID" value="KAK1369295.1"/>
    <property type="molecule type" value="Genomic_DNA"/>
</dbReference>
<reference evidence="2" key="2">
    <citation type="submission" date="2023-05" db="EMBL/GenBank/DDBJ databases">
        <authorList>
            <person name="Schelkunov M.I."/>
        </authorList>
    </citation>
    <scope>NUCLEOTIDE SEQUENCE</scope>
    <source>
        <strain evidence="2">Hsosn_3</strain>
        <tissue evidence="2">Leaf</tissue>
    </source>
</reference>
<gene>
    <name evidence="2" type="ORF">POM88_035387</name>
</gene>
<comment type="caution">
    <text evidence="2">The sequence shown here is derived from an EMBL/GenBank/DDBJ whole genome shotgun (WGS) entry which is preliminary data.</text>
</comment>
<dbReference type="Proteomes" id="UP001237642">
    <property type="component" value="Unassembled WGS sequence"/>
</dbReference>
<feature type="transmembrane region" description="Helical" evidence="1">
    <location>
        <begin position="42"/>
        <end position="62"/>
    </location>
</feature>
<dbReference type="AlphaFoldDB" id="A0AAD8HNF2"/>
<proteinExistence type="predicted"/>
<keyword evidence="1" id="KW-0472">Membrane</keyword>
<sequence length="121" mass="13418">MSLGHKKVHDLKTEAVVIAAPFSIMLGLLASALAIILASSEYIWTCAMFEFALVAMTLHIFYSMFRFKAVYAILISTVLGLGRINNMDYSWDSIAGSCYFYSSSFIRVLVNGDNIRKVTCA</sequence>
<organism evidence="2 3">
    <name type="scientific">Heracleum sosnowskyi</name>
    <dbReference type="NCBI Taxonomy" id="360622"/>
    <lineage>
        <taxon>Eukaryota</taxon>
        <taxon>Viridiplantae</taxon>
        <taxon>Streptophyta</taxon>
        <taxon>Embryophyta</taxon>
        <taxon>Tracheophyta</taxon>
        <taxon>Spermatophyta</taxon>
        <taxon>Magnoliopsida</taxon>
        <taxon>eudicotyledons</taxon>
        <taxon>Gunneridae</taxon>
        <taxon>Pentapetalae</taxon>
        <taxon>asterids</taxon>
        <taxon>campanulids</taxon>
        <taxon>Apiales</taxon>
        <taxon>Apiaceae</taxon>
        <taxon>Apioideae</taxon>
        <taxon>apioid superclade</taxon>
        <taxon>Tordylieae</taxon>
        <taxon>Tordyliinae</taxon>
        <taxon>Heracleum</taxon>
    </lineage>
</organism>
<name>A0AAD8HNF2_9APIA</name>